<reference evidence="3 4" key="1">
    <citation type="submission" date="2020-09" db="EMBL/GenBank/DDBJ databases">
        <title>Methylomonas albis sp. nov. and Methylomonas fluvii sp. nov.: Two cold-adapted methanotrophs from the River Elbe and an amended description of Methylovulum psychrotolerans strain Eb1.</title>
        <authorList>
            <person name="Bussmann I.K."/>
            <person name="Klings K.-W."/>
            <person name="Warnstedt J."/>
            <person name="Hoppert M."/>
            <person name="Saborowski A."/>
            <person name="Horn F."/>
            <person name="Liebner S."/>
        </authorList>
    </citation>
    <scope>NUCLEOTIDE SEQUENCE [LARGE SCALE GENOMIC DNA]</scope>
    <source>
        <strain evidence="3 4">EbA</strain>
    </source>
</reference>
<keyword evidence="4" id="KW-1185">Reference proteome</keyword>
<name>A0ABR9D8E7_9GAMM</name>
<protein>
    <submittedName>
        <fullName evidence="3">VPLPA-CTERM sorting domain-containing protein</fullName>
    </submittedName>
</protein>
<accession>A0ABR9D8E7</accession>
<comment type="caution">
    <text evidence="3">The sequence shown here is derived from an EMBL/GenBank/DDBJ whole genome shotgun (WGS) entry which is preliminary data.</text>
</comment>
<evidence type="ECO:0000256" key="1">
    <source>
        <dbReference type="SAM" id="Phobius"/>
    </source>
</evidence>
<evidence type="ECO:0000313" key="3">
    <source>
        <dbReference type="EMBL" id="MBD9358524.1"/>
    </source>
</evidence>
<evidence type="ECO:0000313" key="4">
    <source>
        <dbReference type="Proteomes" id="UP000652176"/>
    </source>
</evidence>
<keyword evidence="1" id="KW-0472">Membrane</keyword>
<gene>
    <name evidence="3" type="ORF">IE877_22040</name>
</gene>
<dbReference type="Proteomes" id="UP000652176">
    <property type="component" value="Unassembled WGS sequence"/>
</dbReference>
<sequence>MCNRIFKSLFAVFLASASLEASAAIFTSQVFHQTQESDGELFTFTIENAPLAALVDGTLLIHARGDYSDNSSENIEVMVEGASQGIVSPSDGGNIITSYHADVVEWDQVLVLNAADLVSWTSDQNIVIKLDLSSDVEYSLFAGGFNALHPPFVEATLVYETSAVPLPAATWLFLSGLIGMLSYGRSRKTM</sequence>
<organism evidence="3 4">
    <name type="scientific">Methylomonas albis</name>
    <dbReference type="NCBI Taxonomy" id="1854563"/>
    <lineage>
        <taxon>Bacteria</taxon>
        <taxon>Pseudomonadati</taxon>
        <taxon>Pseudomonadota</taxon>
        <taxon>Gammaproteobacteria</taxon>
        <taxon>Methylococcales</taxon>
        <taxon>Methylococcaceae</taxon>
        <taxon>Methylomonas</taxon>
    </lineage>
</organism>
<keyword evidence="1" id="KW-0812">Transmembrane</keyword>
<feature type="transmembrane region" description="Helical" evidence="1">
    <location>
        <begin position="164"/>
        <end position="184"/>
    </location>
</feature>
<feature type="signal peptide" evidence="2">
    <location>
        <begin position="1"/>
        <end position="23"/>
    </location>
</feature>
<keyword evidence="1" id="KW-1133">Transmembrane helix</keyword>
<dbReference type="RefSeq" id="WP_192376752.1">
    <property type="nucleotide sequence ID" value="NZ_CAJHIV010000001.1"/>
</dbReference>
<keyword evidence="2" id="KW-0732">Signal</keyword>
<evidence type="ECO:0000256" key="2">
    <source>
        <dbReference type="SAM" id="SignalP"/>
    </source>
</evidence>
<dbReference type="EMBL" id="JACXSS010000001">
    <property type="protein sequence ID" value="MBD9358524.1"/>
    <property type="molecule type" value="Genomic_DNA"/>
</dbReference>
<feature type="chain" id="PRO_5046266801" evidence="2">
    <location>
        <begin position="24"/>
        <end position="190"/>
    </location>
</feature>
<proteinExistence type="predicted"/>